<dbReference type="RefSeq" id="WP_184167485.1">
    <property type="nucleotide sequence ID" value="NZ_JACHLN010000002.1"/>
</dbReference>
<keyword evidence="1" id="KW-1133">Transmembrane helix</keyword>
<keyword evidence="3" id="KW-1185">Reference proteome</keyword>
<feature type="transmembrane region" description="Helical" evidence="1">
    <location>
        <begin position="50"/>
        <end position="68"/>
    </location>
</feature>
<evidence type="ECO:0000313" key="3">
    <source>
        <dbReference type="Proteomes" id="UP000575241"/>
    </source>
</evidence>
<organism evidence="2 3">
    <name type="scientific">Sphingomonas kyeonggiensis</name>
    <dbReference type="NCBI Taxonomy" id="1268553"/>
    <lineage>
        <taxon>Bacteria</taxon>
        <taxon>Pseudomonadati</taxon>
        <taxon>Pseudomonadota</taxon>
        <taxon>Alphaproteobacteria</taxon>
        <taxon>Sphingomonadales</taxon>
        <taxon>Sphingomonadaceae</taxon>
        <taxon>Sphingomonas</taxon>
    </lineage>
</organism>
<feature type="transmembrane region" description="Helical" evidence="1">
    <location>
        <begin position="12"/>
        <end position="30"/>
    </location>
</feature>
<evidence type="ECO:0000313" key="2">
    <source>
        <dbReference type="EMBL" id="MBB4839443.1"/>
    </source>
</evidence>
<feature type="transmembrane region" description="Helical" evidence="1">
    <location>
        <begin position="119"/>
        <end position="136"/>
    </location>
</feature>
<gene>
    <name evidence="2" type="ORF">HNP52_002512</name>
</gene>
<proteinExistence type="predicted"/>
<feature type="transmembrane region" description="Helical" evidence="1">
    <location>
        <begin position="80"/>
        <end position="99"/>
    </location>
</feature>
<dbReference type="AlphaFoldDB" id="A0A7W7K2M1"/>
<reference evidence="2 3" key="1">
    <citation type="submission" date="2020-08" db="EMBL/GenBank/DDBJ databases">
        <title>Functional genomics of gut bacteria from endangered species of beetles.</title>
        <authorList>
            <person name="Carlos-Shanley C."/>
        </authorList>
    </citation>
    <scope>NUCLEOTIDE SEQUENCE [LARGE SCALE GENOMIC DNA]</scope>
    <source>
        <strain evidence="2 3">S00224</strain>
    </source>
</reference>
<dbReference type="Proteomes" id="UP000575241">
    <property type="component" value="Unassembled WGS sequence"/>
</dbReference>
<protein>
    <submittedName>
        <fullName evidence="2">Uncharacterized protein</fullName>
    </submittedName>
</protein>
<sequence>MRLSDLKCGGPAWLFGWATAVFLPGLLIAFERHGLDRLPANVWKMGDDIGPAAKLLLGALLILCFWLATRIRIGQLNLRAALGGLAAMLLTLGLIPAAYSRGFGIGLTGARFDLAVLPWYAVGAVAAGLVFALSLARCRARNPAPRP</sequence>
<keyword evidence="1" id="KW-0812">Transmembrane</keyword>
<accession>A0A7W7K2M1</accession>
<evidence type="ECO:0000256" key="1">
    <source>
        <dbReference type="SAM" id="Phobius"/>
    </source>
</evidence>
<comment type="caution">
    <text evidence="2">The sequence shown here is derived from an EMBL/GenBank/DDBJ whole genome shotgun (WGS) entry which is preliminary data.</text>
</comment>
<name>A0A7W7K2M1_9SPHN</name>
<keyword evidence="1" id="KW-0472">Membrane</keyword>
<dbReference type="EMBL" id="JACHLN010000002">
    <property type="protein sequence ID" value="MBB4839443.1"/>
    <property type="molecule type" value="Genomic_DNA"/>
</dbReference>